<dbReference type="Pfam" id="PF13086">
    <property type="entry name" value="AAA_11"/>
    <property type="match status" value="2"/>
</dbReference>
<dbReference type="AlphaFoldDB" id="A0A517PPU4"/>
<keyword evidence="3" id="KW-0547">Nucleotide-binding</keyword>
<dbReference type="InterPro" id="IPR041677">
    <property type="entry name" value="DNA2/NAM7_AAA_11"/>
</dbReference>
<dbReference type="GO" id="GO:0003678">
    <property type="term" value="F:DNA helicase activity"/>
    <property type="evidence" value="ECO:0007669"/>
    <property type="project" value="UniProtKB-EC"/>
</dbReference>
<keyword evidence="3" id="KW-0378">Hydrolase</keyword>
<keyword evidence="1" id="KW-0472">Membrane</keyword>
<dbReference type="GO" id="GO:0016787">
    <property type="term" value="F:hydrolase activity"/>
    <property type="evidence" value="ECO:0007669"/>
    <property type="project" value="UniProtKB-KW"/>
</dbReference>
<dbReference type="SMART" id="SM00382">
    <property type="entry name" value="AAA"/>
    <property type="match status" value="1"/>
</dbReference>
<dbReference type="InterPro" id="IPR045055">
    <property type="entry name" value="DNA2/NAM7-like"/>
</dbReference>
<dbReference type="OrthoDB" id="9757917at2"/>
<dbReference type="InterPro" id="IPR041679">
    <property type="entry name" value="DNA2/NAM7-like_C"/>
</dbReference>
<dbReference type="SUPFAM" id="SSF52540">
    <property type="entry name" value="P-loop containing nucleoside triphosphate hydrolases"/>
    <property type="match status" value="1"/>
</dbReference>
<accession>A0A517PPU4</accession>
<keyword evidence="3" id="KW-0347">Helicase</keyword>
<dbReference type="CDD" id="cd18808">
    <property type="entry name" value="SF1_C_Upf1"/>
    <property type="match status" value="1"/>
</dbReference>
<evidence type="ECO:0000259" key="2">
    <source>
        <dbReference type="SMART" id="SM00382"/>
    </source>
</evidence>
<dbReference type="InterPro" id="IPR003593">
    <property type="entry name" value="AAA+_ATPase"/>
</dbReference>
<dbReference type="Gene3D" id="3.40.50.300">
    <property type="entry name" value="P-loop containing nucleotide triphosphate hydrolases"/>
    <property type="match status" value="2"/>
</dbReference>
<dbReference type="Pfam" id="PF13087">
    <property type="entry name" value="AAA_12"/>
    <property type="match status" value="1"/>
</dbReference>
<keyword evidence="4" id="KW-1185">Reference proteome</keyword>
<feature type="transmembrane region" description="Helical" evidence="1">
    <location>
        <begin position="6"/>
        <end position="39"/>
    </location>
</feature>
<name>A0A517PPU4_9PLAN</name>
<evidence type="ECO:0000256" key="1">
    <source>
        <dbReference type="SAM" id="Phobius"/>
    </source>
</evidence>
<keyword evidence="3" id="KW-0067">ATP-binding</keyword>
<evidence type="ECO:0000313" key="4">
    <source>
        <dbReference type="Proteomes" id="UP000320421"/>
    </source>
</evidence>
<dbReference type="InterPro" id="IPR027417">
    <property type="entry name" value="P-loop_NTPase"/>
</dbReference>
<keyword evidence="1" id="KW-0812">Transmembrane</keyword>
<organism evidence="3 4">
    <name type="scientific">Gimesia chilikensis</name>
    <dbReference type="NCBI Taxonomy" id="2605989"/>
    <lineage>
        <taxon>Bacteria</taxon>
        <taxon>Pseudomonadati</taxon>
        <taxon>Planctomycetota</taxon>
        <taxon>Planctomycetia</taxon>
        <taxon>Planctomycetales</taxon>
        <taxon>Planctomycetaceae</taxon>
        <taxon>Gimesia</taxon>
    </lineage>
</organism>
<sequence>MGDLLYMLFILIVLMVRLVLVPLICAVSFLVAILVKMLYFVWTRGRTKIVFLWIPQWRRRQFQEVFDASMKAVDQGKQAAELLPEVFASDSRSWWAILRRNRYRCPETGEPLCPTTKNPNFWLQFMLLVRGASWMVFDQDYFPEGSRAVLKITDRDELGKQGIVSIGELCGVRCELRESNAAGLLVPTMNVGDSVLVEVVEFRGRTCVVSLVDRSCSPLIDRVTTQTSRREFMVIASPWIYMELGLVEAFGTQVLRVEEIRLPSLSYMPRAQQKLHRLVIRNGRQHDAKDFMLIGLDSPAAPTCGPVPDGYPTYPEWQSPREFTVLAAISSLFATFRVLWRNRKTHQKLFKQLREQEAAVEGGNLVRFATLEDYNKNYPQYFWSFKHNETRLQHTGASSGSVTHLQASQKKFVNKNEEYYRWLNTWSKKEPTQFQNLAKVWWRKRTKPQKTKLLFNRFRSYLLGHLTSAQLDHHFGQLDDYLAIQELVTQETAEEEKLLNLAVENTGYDGVVVAKCTGKRDWEAGDSVVLYNSVQVSVAGAVVAQADQRKLWMNLVWGDARQAKHLMRTSDDISVRTQREALTQVRTDASINNYVSGNLQSCGGWLNFLGSFRKKPLTLHNKHIENNASALTALQRSMSESSRVAMVQGPPGTGKTTFIVELVLQLILKEHKKVLLVSQGNLAVDEALERISIATDRVLAVRIGNFSKISDSVKKLHYDSRDMESKVRLRQRLAAKGISTILRPWDYGGLFGLVKNEMMAREAAAAEQKEWDSLASHVDLVCATCVGIGTGRAMPFGDLTYDVVILDEASRATQTEAMIPLRLGRRWVLVGDHKQLPPTMFPDLKEHLMKAGVNPLHGSISLFELLQGVEIKEPNFENIFKVHSSNRAILSTQYRMHPTIARLVSDVFYDDPELIQSGGDALHRGLPFAPFDSPICVVDTRDWPRQRKPKLMEIPLNQEIRGEQRKTSRSLCNPLEVALVVEILQRLAEASKQANHKILERQKEKGQKKSVKISFAIITPYSNQVFQIREAIGHIRDWGLLHLESDSVATVDSYQGKERDIVIFSCVRTSRSGKANLTFLEDLRRLNVAFSRARHKLILIGDSATLQNADRSIMNKNGKKVFERFLDTTFNDGNIQHVWSEPAEMDKAYGRDQHNTS</sequence>
<proteinExistence type="predicted"/>
<gene>
    <name evidence="3" type="primary">recD2_1</name>
    <name evidence="3" type="ORF">HG66A1_31960</name>
</gene>
<feature type="domain" description="AAA+ ATPase" evidence="2">
    <location>
        <begin position="641"/>
        <end position="913"/>
    </location>
</feature>
<dbReference type="InterPro" id="IPR047187">
    <property type="entry name" value="SF1_C_Upf1"/>
</dbReference>
<reference evidence="3 4" key="1">
    <citation type="submission" date="2019-02" db="EMBL/GenBank/DDBJ databases">
        <title>Deep-cultivation of Planctomycetes and their phenomic and genomic characterization uncovers novel biology.</title>
        <authorList>
            <person name="Wiegand S."/>
            <person name="Jogler M."/>
            <person name="Boedeker C."/>
            <person name="Pinto D."/>
            <person name="Vollmers J."/>
            <person name="Rivas-Marin E."/>
            <person name="Kohn T."/>
            <person name="Peeters S.H."/>
            <person name="Heuer A."/>
            <person name="Rast P."/>
            <person name="Oberbeckmann S."/>
            <person name="Bunk B."/>
            <person name="Jeske O."/>
            <person name="Meyerdierks A."/>
            <person name="Storesund J.E."/>
            <person name="Kallscheuer N."/>
            <person name="Luecker S."/>
            <person name="Lage O.M."/>
            <person name="Pohl T."/>
            <person name="Merkel B.J."/>
            <person name="Hornburger P."/>
            <person name="Mueller R.-W."/>
            <person name="Bruemmer F."/>
            <person name="Labrenz M."/>
            <person name="Spormann A.M."/>
            <person name="Op den Camp H."/>
            <person name="Overmann J."/>
            <person name="Amann R."/>
            <person name="Jetten M.S.M."/>
            <person name="Mascher T."/>
            <person name="Medema M.H."/>
            <person name="Devos D.P."/>
            <person name="Kaster A.-K."/>
            <person name="Ovreas L."/>
            <person name="Rohde M."/>
            <person name="Galperin M.Y."/>
            <person name="Jogler C."/>
        </authorList>
    </citation>
    <scope>NUCLEOTIDE SEQUENCE [LARGE SCALE GENOMIC DNA]</scope>
    <source>
        <strain evidence="3 4">HG66A1</strain>
    </source>
</reference>
<dbReference type="PANTHER" id="PTHR10887">
    <property type="entry name" value="DNA2/NAM7 HELICASE FAMILY"/>
    <property type="match status" value="1"/>
</dbReference>
<dbReference type="PANTHER" id="PTHR10887:SF495">
    <property type="entry name" value="HELICASE SENATAXIN ISOFORM X1-RELATED"/>
    <property type="match status" value="1"/>
</dbReference>
<evidence type="ECO:0000313" key="3">
    <source>
        <dbReference type="EMBL" id="QDT21395.1"/>
    </source>
</evidence>
<keyword evidence="1" id="KW-1133">Transmembrane helix</keyword>
<dbReference type="EC" id="3.6.4.12" evidence="3"/>
<dbReference type="EMBL" id="CP036266">
    <property type="protein sequence ID" value="QDT21395.1"/>
    <property type="molecule type" value="Genomic_DNA"/>
</dbReference>
<protein>
    <submittedName>
        <fullName evidence="3">ATP-dependent RecD-like DNA helicase</fullName>
        <ecNumber evidence="3">3.6.4.12</ecNumber>
    </submittedName>
</protein>
<dbReference type="RefSeq" id="WP_145185660.1">
    <property type="nucleotide sequence ID" value="NZ_CP036266.1"/>
</dbReference>
<dbReference type="Proteomes" id="UP000320421">
    <property type="component" value="Chromosome"/>
</dbReference>